<comment type="catalytic activity">
    <reaction evidence="6">
        <text>L-lysyl-L-alpha-amino acid(out) = L-lysyl-L-alpha-amino acid(in)</text>
        <dbReference type="Rhea" id="RHEA:79387"/>
        <dbReference type="ChEBI" id="CHEBI:229965"/>
    </reaction>
</comment>
<comment type="catalytic activity">
    <reaction evidence="10">
        <text>L-lysyl-L-lysine(out) = L-lysyl-L-lysine(in)</text>
        <dbReference type="Rhea" id="RHEA:79403"/>
        <dbReference type="ChEBI" id="CHEBI:229956"/>
    </reaction>
</comment>
<feature type="transmembrane region" description="Helical" evidence="19">
    <location>
        <begin position="129"/>
        <end position="151"/>
    </location>
</feature>
<comment type="subcellular location">
    <subcellularLocation>
        <location evidence="1">Membrane</location>
        <topology evidence="1">Multi-pass membrane protein</topology>
    </subcellularLocation>
</comment>
<comment type="subunit">
    <text evidence="18">Homodimer. Interacts with lysosomal protein GLMP (via lumenal domain); the interaction starts while both proteins are still in the endoplasmic reticulum and is required for stabilization of MFSD1 in lysosomes but has no direct effect on its targeting to lysosomes or transporter activity.</text>
</comment>
<evidence type="ECO:0000313" key="21">
    <source>
        <dbReference type="Proteomes" id="UP001521116"/>
    </source>
</evidence>
<dbReference type="InterPro" id="IPR011701">
    <property type="entry name" value="MFS"/>
</dbReference>
<comment type="catalytic activity">
    <reaction evidence="8">
        <text>L-aspartyl-L-lysine(out) = L-aspartyl-L-lysine(in)</text>
        <dbReference type="Rhea" id="RHEA:79411"/>
        <dbReference type="ChEBI" id="CHEBI:229953"/>
    </reaction>
</comment>
<name>A0ABR3T070_9PEZI</name>
<evidence type="ECO:0000256" key="13">
    <source>
        <dbReference type="ARBA" id="ARBA00044919"/>
    </source>
</evidence>
<comment type="catalytic activity">
    <reaction evidence="13">
        <text>L-alanyl-L-lysine(out) = L-alanyl-L-lysine(in)</text>
        <dbReference type="Rhea" id="RHEA:79415"/>
        <dbReference type="ChEBI" id="CHEBI:192470"/>
    </reaction>
</comment>
<keyword evidence="19" id="KW-0472">Membrane</keyword>
<protein>
    <recommendedName>
        <fullName evidence="15">Lysosomal dipeptide transporter MFSD1</fullName>
    </recommendedName>
    <alternativeName>
        <fullName evidence="16">Major facilitator superfamily domain-containing protein 1</fullName>
    </alternativeName>
</protein>
<comment type="catalytic activity">
    <reaction evidence="14">
        <text>L-lysyl-glycine(out) = L-lysyl-glycine(in)</text>
        <dbReference type="Rhea" id="RHEA:79407"/>
        <dbReference type="ChEBI" id="CHEBI:191202"/>
    </reaction>
</comment>
<feature type="transmembrane region" description="Helical" evidence="19">
    <location>
        <begin position="377"/>
        <end position="396"/>
    </location>
</feature>
<organism evidence="20 21">
    <name type="scientific">Neofusicoccum ribis</name>
    <dbReference type="NCBI Taxonomy" id="45134"/>
    <lineage>
        <taxon>Eukaryota</taxon>
        <taxon>Fungi</taxon>
        <taxon>Dikarya</taxon>
        <taxon>Ascomycota</taxon>
        <taxon>Pezizomycotina</taxon>
        <taxon>Dothideomycetes</taxon>
        <taxon>Dothideomycetes incertae sedis</taxon>
        <taxon>Botryosphaeriales</taxon>
        <taxon>Botryosphaeriaceae</taxon>
        <taxon>Neofusicoccum</taxon>
    </lineage>
</organism>
<evidence type="ECO:0000256" key="2">
    <source>
        <dbReference type="ARBA" id="ARBA00044876"/>
    </source>
</evidence>
<dbReference type="Gene3D" id="1.20.1250.20">
    <property type="entry name" value="MFS general substrate transporter like domains"/>
    <property type="match status" value="2"/>
</dbReference>
<dbReference type="InterPro" id="IPR036259">
    <property type="entry name" value="MFS_trans_sf"/>
</dbReference>
<comment type="function">
    <text evidence="17">Lysosomal dipeptide uniporter that selectively exports lysine, arginine or histidine-containing dipeptides with a net positive charge from the lysosome lumen into the cytosol. Could play a role in a specific type of protein O-glycosylation indirectly regulating macrophages migration and tissue invasion. Also essential for liver homeostasis.</text>
</comment>
<keyword evidence="19" id="KW-1133">Transmembrane helix</keyword>
<evidence type="ECO:0000256" key="8">
    <source>
        <dbReference type="ARBA" id="ARBA00044898"/>
    </source>
</evidence>
<evidence type="ECO:0000256" key="11">
    <source>
        <dbReference type="ARBA" id="ARBA00044903"/>
    </source>
</evidence>
<comment type="catalytic activity">
    <reaction evidence="7">
        <text>L-alpha-aminoacyl-L-lysine(out) = L-alpha-aminoacyl-L-lysine(in)</text>
        <dbReference type="Rhea" id="RHEA:79383"/>
        <dbReference type="ChEBI" id="CHEBI:229966"/>
    </reaction>
</comment>
<dbReference type="EMBL" id="JAJVDC020000025">
    <property type="protein sequence ID" value="KAL1632980.1"/>
    <property type="molecule type" value="Genomic_DNA"/>
</dbReference>
<comment type="caution">
    <text evidence="20">The sequence shown here is derived from an EMBL/GenBank/DDBJ whole genome shotgun (WGS) entry which is preliminary data.</text>
</comment>
<sequence>VDSRLDTAKSPKMHEKAPVIEITHCNSDDAEPSPGTTPSSPPLRLKVISTLLVCLMGFGTYYNQGVLGAVKTPLKKVWQLYIPVEQLLIAADQALDINNTQFSLIASTQDLLITLLIVFGGLITDRIGGAGGVIVGSAVGVTGSIIVASAVQVRSYKLMVFGSGVLALGNIFNATARYRLFSSWFPPSHGFALTLSLELAAAKIGLLVSKATANVIAEGAGDIAWTFWVAMFADMFVFMVAILVLFFVRSCRKKYSVFHDPSTGEQLLERTNRFEAKRITELPWPFWCIVVYHVFETTNHLTFTQNATELAEKRFHVSSKTAGWISGVVMGGNFFLLPLFGYFMDVVGHRLSVMCGLGTGMTIAMAVLRWAPGVTGTAVSFGIISVCVSSTFLVAYDGVRTSLWHQEIYGTANSIKVATGYAVNLIVRVVIGVIQDRDDGGYQGVILVYLALGIGAALTAGAMIVGAQTTVDLGRFQWSKKKRAARGEEIAARTKLLDEQLAIRKNRLSVAACGAVCVVVCGAVASYIYACL</sequence>
<evidence type="ECO:0000256" key="3">
    <source>
        <dbReference type="ARBA" id="ARBA00044878"/>
    </source>
</evidence>
<evidence type="ECO:0000256" key="12">
    <source>
        <dbReference type="ARBA" id="ARBA00044912"/>
    </source>
</evidence>
<gene>
    <name evidence="20" type="ORF">SLS56_003267</name>
</gene>
<comment type="catalytic activity">
    <reaction evidence="2">
        <text>L-lysyl-L-alanine(out) = L-lysyl-L-alanine(in)</text>
        <dbReference type="Rhea" id="RHEA:79399"/>
        <dbReference type="ChEBI" id="CHEBI:229954"/>
    </reaction>
</comment>
<comment type="catalytic activity">
    <reaction evidence="9">
        <text>L-arginyl-L-alpha-amino acid(out) = L-arginyl-L-alpha-amino acid(in)</text>
        <dbReference type="Rhea" id="RHEA:79371"/>
        <dbReference type="ChEBI" id="CHEBI:84315"/>
    </reaction>
</comment>
<keyword evidence="21" id="KW-1185">Reference proteome</keyword>
<comment type="catalytic activity">
    <reaction evidence="5">
        <text>L-alpha-aminoacyl-L-histidine(out) = L-alpha-aminoacyl-L-histidine(in)</text>
        <dbReference type="Rhea" id="RHEA:79375"/>
        <dbReference type="ChEBI" id="CHEBI:229967"/>
    </reaction>
</comment>
<evidence type="ECO:0000256" key="5">
    <source>
        <dbReference type="ARBA" id="ARBA00044884"/>
    </source>
</evidence>
<evidence type="ECO:0000256" key="6">
    <source>
        <dbReference type="ARBA" id="ARBA00044891"/>
    </source>
</evidence>
<dbReference type="PANTHER" id="PTHR23512">
    <property type="entry name" value="MAJOR FACILITATOR SUPERFAMILY DOMAIN-CONTAINING PROTEIN 1"/>
    <property type="match status" value="1"/>
</dbReference>
<evidence type="ECO:0000256" key="14">
    <source>
        <dbReference type="ARBA" id="ARBA00044924"/>
    </source>
</evidence>
<dbReference type="InterPro" id="IPR052187">
    <property type="entry name" value="MFSD1"/>
</dbReference>
<evidence type="ECO:0000256" key="10">
    <source>
        <dbReference type="ARBA" id="ARBA00044900"/>
    </source>
</evidence>
<feature type="transmembrane region" description="Helical" evidence="19">
    <location>
        <begin position="102"/>
        <end position="123"/>
    </location>
</feature>
<dbReference type="SUPFAM" id="SSF103473">
    <property type="entry name" value="MFS general substrate transporter"/>
    <property type="match status" value="1"/>
</dbReference>
<feature type="transmembrane region" description="Helical" evidence="19">
    <location>
        <begin position="323"/>
        <end position="344"/>
    </location>
</feature>
<keyword evidence="19" id="KW-0812">Transmembrane</keyword>
<dbReference type="Pfam" id="PF07690">
    <property type="entry name" value="MFS_1"/>
    <property type="match status" value="1"/>
</dbReference>
<feature type="transmembrane region" description="Helical" evidence="19">
    <location>
        <begin position="446"/>
        <end position="473"/>
    </location>
</feature>
<proteinExistence type="predicted"/>
<comment type="catalytic activity">
    <reaction evidence="4">
        <text>L-alpha-aminoacyl-L-arginine(out) = L-alpha-aminoacyl-L-arginine(in)</text>
        <dbReference type="Rhea" id="RHEA:79367"/>
        <dbReference type="ChEBI" id="CHEBI:229968"/>
    </reaction>
</comment>
<feature type="transmembrane region" description="Helical" evidence="19">
    <location>
        <begin position="508"/>
        <end position="530"/>
    </location>
</feature>
<evidence type="ECO:0000313" key="20">
    <source>
        <dbReference type="EMBL" id="KAL1632980.1"/>
    </source>
</evidence>
<evidence type="ECO:0000256" key="9">
    <source>
        <dbReference type="ARBA" id="ARBA00044899"/>
    </source>
</evidence>
<accession>A0ABR3T070</accession>
<evidence type="ECO:0000256" key="18">
    <source>
        <dbReference type="ARBA" id="ARBA00046376"/>
    </source>
</evidence>
<evidence type="ECO:0000256" key="7">
    <source>
        <dbReference type="ARBA" id="ARBA00044893"/>
    </source>
</evidence>
<dbReference type="PANTHER" id="PTHR23512:SF12">
    <property type="entry name" value="TRANSPORTER, PUTATIVE (AFU_ORTHOLOGUE AFUA_4G00260)-RELATED"/>
    <property type="match status" value="1"/>
</dbReference>
<feature type="transmembrane region" description="Helical" evidence="19">
    <location>
        <begin position="417"/>
        <end position="434"/>
    </location>
</feature>
<evidence type="ECO:0000256" key="15">
    <source>
        <dbReference type="ARBA" id="ARBA00044985"/>
    </source>
</evidence>
<evidence type="ECO:0000256" key="16">
    <source>
        <dbReference type="ARBA" id="ARBA00045018"/>
    </source>
</evidence>
<comment type="catalytic activity">
    <reaction evidence="11">
        <text>L-arginyl-glycine(out) = L-arginyl-glycine(in)</text>
        <dbReference type="Rhea" id="RHEA:79391"/>
        <dbReference type="ChEBI" id="CHEBI:229955"/>
    </reaction>
</comment>
<dbReference type="CDD" id="cd06174">
    <property type="entry name" value="MFS"/>
    <property type="match status" value="1"/>
</dbReference>
<feature type="transmembrane region" description="Helical" evidence="19">
    <location>
        <begin position="158"/>
        <end position="176"/>
    </location>
</feature>
<evidence type="ECO:0000256" key="19">
    <source>
        <dbReference type="SAM" id="Phobius"/>
    </source>
</evidence>
<reference evidence="20 21" key="1">
    <citation type="submission" date="2024-02" db="EMBL/GenBank/DDBJ databases">
        <title>De novo assembly and annotation of 12 fungi associated with fruit tree decline syndrome in Ontario, Canada.</title>
        <authorList>
            <person name="Sulman M."/>
            <person name="Ellouze W."/>
            <person name="Ilyukhin E."/>
        </authorList>
    </citation>
    <scope>NUCLEOTIDE SEQUENCE [LARGE SCALE GENOMIC DNA]</scope>
    <source>
        <strain evidence="20 21">M1-105</strain>
    </source>
</reference>
<evidence type="ECO:0000256" key="17">
    <source>
        <dbReference type="ARBA" id="ARBA00045709"/>
    </source>
</evidence>
<comment type="catalytic activity">
    <reaction evidence="12">
        <text>L-histidyl-L-alpha-amino acid(out) = L-histidyl-L-alpha-amino acid(in)</text>
        <dbReference type="Rhea" id="RHEA:79379"/>
        <dbReference type="ChEBI" id="CHEBI:229964"/>
    </reaction>
</comment>
<comment type="catalytic activity">
    <reaction evidence="3">
        <text>L-histidyl-glycine(out) = L-histidyl-glycine(in)</text>
        <dbReference type="Rhea" id="RHEA:79395"/>
        <dbReference type="ChEBI" id="CHEBI:229957"/>
    </reaction>
</comment>
<evidence type="ECO:0000256" key="1">
    <source>
        <dbReference type="ARBA" id="ARBA00004141"/>
    </source>
</evidence>
<feature type="non-terminal residue" evidence="20">
    <location>
        <position position="1"/>
    </location>
</feature>
<evidence type="ECO:0000256" key="4">
    <source>
        <dbReference type="ARBA" id="ARBA00044881"/>
    </source>
</evidence>
<feature type="transmembrane region" description="Helical" evidence="19">
    <location>
        <begin position="43"/>
        <end position="62"/>
    </location>
</feature>
<feature type="transmembrane region" description="Helical" evidence="19">
    <location>
        <begin position="225"/>
        <end position="248"/>
    </location>
</feature>
<dbReference type="Proteomes" id="UP001521116">
    <property type="component" value="Unassembled WGS sequence"/>
</dbReference>